<dbReference type="Gene3D" id="3.40.50.300">
    <property type="entry name" value="P-loop containing nucleotide triphosphate hydrolases"/>
    <property type="match status" value="1"/>
</dbReference>
<dbReference type="SUPFAM" id="SSF52540">
    <property type="entry name" value="P-loop containing nucleoside triphosphate hydrolases"/>
    <property type="match status" value="1"/>
</dbReference>
<evidence type="ECO:0000313" key="17">
    <source>
        <dbReference type="Proteomes" id="UP000192639"/>
    </source>
</evidence>
<evidence type="ECO:0000256" key="5">
    <source>
        <dbReference type="ARBA" id="ARBA00022801"/>
    </source>
</evidence>
<dbReference type="GO" id="GO:0031261">
    <property type="term" value="C:DNA replication preinitiation complex"/>
    <property type="evidence" value="ECO:0007669"/>
    <property type="project" value="UniProtKB-ARBA"/>
</dbReference>
<dbReference type="SUPFAM" id="SSF50249">
    <property type="entry name" value="Nucleic acid-binding proteins"/>
    <property type="match status" value="1"/>
</dbReference>
<organism evidence="16 17">
    <name type="scientific">Enterospora canceri</name>
    <dbReference type="NCBI Taxonomy" id="1081671"/>
    <lineage>
        <taxon>Eukaryota</taxon>
        <taxon>Fungi</taxon>
        <taxon>Fungi incertae sedis</taxon>
        <taxon>Microsporidia</taxon>
        <taxon>Enterocytozoonidae</taxon>
        <taxon>Enterospora</taxon>
    </lineage>
</organism>
<evidence type="ECO:0000256" key="3">
    <source>
        <dbReference type="ARBA" id="ARBA00022705"/>
    </source>
</evidence>
<evidence type="ECO:0000256" key="9">
    <source>
        <dbReference type="ARBA" id="ARBA00023242"/>
    </source>
</evidence>
<evidence type="ECO:0000256" key="14">
    <source>
        <dbReference type="SAM" id="MobiDB-lite"/>
    </source>
</evidence>
<dbReference type="OrthoDB" id="1744952at2759"/>
<comment type="caution">
    <text evidence="16">The sequence shown here is derived from an EMBL/GenBank/DDBJ whole genome shotgun (WGS) entry which is preliminary data.</text>
</comment>
<dbReference type="Pfam" id="PF17207">
    <property type="entry name" value="MCM_OB"/>
    <property type="match status" value="1"/>
</dbReference>
<dbReference type="InterPro" id="IPR041024">
    <property type="entry name" value="Mcm6_C"/>
</dbReference>
<evidence type="ECO:0000313" key="16">
    <source>
        <dbReference type="EMBL" id="ORD95063.1"/>
    </source>
</evidence>
<dbReference type="Pfam" id="PF17855">
    <property type="entry name" value="MCM_lid"/>
    <property type="match status" value="1"/>
</dbReference>
<dbReference type="InterPro" id="IPR008049">
    <property type="entry name" value="MCM6"/>
</dbReference>
<dbReference type="PRINTS" id="PR01657">
    <property type="entry name" value="MCMFAMILY"/>
</dbReference>
<evidence type="ECO:0000256" key="7">
    <source>
        <dbReference type="ARBA" id="ARBA00022840"/>
    </source>
</evidence>
<dbReference type="GO" id="GO:0005524">
    <property type="term" value="F:ATP binding"/>
    <property type="evidence" value="ECO:0007669"/>
    <property type="project" value="UniProtKB-UniRule"/>
</dbReference>
<dbReference type="EMBL" id="LWDP01000004">
    <property type="protein sequence ID" value="ORD95063.1"/>
    <property type="molecule type" value="Genomic_DNA"/>
</dbReference>
<dbReference type="VEuPathDB" id="MicrosporidiaDB:ECANGB1_2533"/>
<dbReference type="SMART" id="SM00350">
    <property type="entry name" value="MCM"/>
    <property type="match status" value="1"/>
</dbReference>
<dbReference type="GO" id="GO:0005656">
    <property type="term" value="C:nuclear pre-replicative complex"/>
    <property type="evidence" value="ECO:0007669"/>
    <property type="project" value="UniProtKB-ARBA"/>
</dbReference>
<evidence type="ECO:0000256" key="4">
    <source>
        <dbReference type="ARBA" id="ARBA00022741"/>
    </source>
</evidence>
<dbReference type="GO" id="GO:1902969">
    <property type="term" value="P:mitotic DNA replication"/>
    <property type="evidence" value="ECO:0007669"/>
    <property type="project" value="TreeGrafter"/>
</dbReference>
<feature type="coiled-coil region" evidence="13">
    <location>
        <begin position="669"/>
        <end position="703"/>
    </location>
</feature>
<evidence type="ECO:0000256" key="12">
    <source>
        <dbReference type="RuleBase" id="RU368064"/>
    </source>
</evidence>
<keyword evidence="13" id="KW-0175">Coiled coil</keyword>
<dbReference type="Pfam" id="PF18263">
    <property type="entry name" value="WHD_MCM6"/>
    <property type="match status" value="1"/>
</dbReference>
<dbReference type="GO" id="GO:0097373">
    <property type="term" value="C:MCM core complex"/>
    <property type="evidence" value="ECO:0007669"/>
    <property type="project" value="UniProtKB-ARBA"/>
</dbReference>
<sequence length="722" mass="79977">MSNAIDLFHDYLHHSSSISDQIDGIILQNGQTFYCDLDSVTEFSPVLAQSIRLNYSKLAQSLQKTFDTFCTAQFDKTVALSFCNSGVRLRMRDLRTSEVGRLVSFTGTVTRTSQVKPELVRATFRCRMCQTAIPSIEQHCHFAEPLFCPNNLCTNRSHFSLLVEQCEFSNWQKISVQEQTNEIPKGSLPRGIEVVVRDELCEQIKSGAHVEFTGHAVCVPEAPRTQLGRSVALSELAGEGGRCGRKSAVSRELCFRLLFVAVAFRPCEPQETAADSDGLLAKMALVPSLYQKLANSLYPTVCGHQNIKSALLLMLVGGCAKKADISLRGDINVLLVGDPGTAKSQFLKQTSRLLGRGNYASGKGSSAAGLTAAVVRDESGDYTVDAGALMLSDRGLCCIDEFDKMTRRDQVAIHEAMEQQTISISKAGINATLNARCSVLAAANPIRGRYDTRKTLRANVNLSPAIMSRFDLYFVLIDKIDRAADQEISRYILEVNSGGSNGSNNSNNNIASNGSSNNITSNGENGNTTTPFTFTIGEAVAYIKHVKNNRPRITSSARDALESRYIRIRQESLLNTSNYRMTVRHLESMIRLSEALAKIHNSDVTVEHVDEAYRLIKSSLVEIKAEGVLISNKLSKMHLSLSKKEYSKIVSMIVYCIKNEGGMNRGELVVEYLRQIEENVSSREELEEERHRAEEVIEFMMSSEGILYEMDEKIHIHPSCDI</sequence>
<dbReference type="GO" id="GO:0042555">
    <property type="term" value="C:MCM complex"/>
    <property type="evidence" value="ECO:0007669"/>
    <property type="project" value="UniProtKB-UniRule"/>
</dbReference>
<feature type="region of interest" description="Disordered" evidence="14">
    <location>
        <begin position="496"/>
        <end position="526"/>
    </location>
</feature>
<feature type="domain" description="MCM C-terminal AAA(+) ATPase" evidence="15">
    <location>
        <begin position="289"/>
        <end position="492"/>
    </location>
</feature>
<dbReference type="EC" id="3.6.4.12" evidence="12"/>
<keyword evidence="8 11" id="KW-0238">DNA-binding</keyword>
<reference evidence="16 17" key="1">
    <citation type="journal article" date="2017" name="Environ. Microbiol.">
        <title>Decay of the glycolytic pathway and adaptation to intranuclear parasitism within Enterocytozoonidae microsporidia.</title>
        <authorList>
            <person name="Wiredu Boakye D."/>
            <person name="Jaroenlak P."/>
            <person name="Prachumwat A."/>
            <person name="Williams T.A."/>
            <person name="Bateman K.S."/>
            <person name="Itsathitphaisarn O."/>
            <person name="Sritunyalucksana K."/>
            <person name="Paszkiewicz K.H."/>
            <person name="Moore K.A."/>
            <person name="Stentiford G.D."/>
            <person name="Williams B.A."/>
        </authorList>
    </citation>
    <scope>NUCLEOTIDE SEQUENCE [LARGE SCALE GENOMIC DNA]</scope>
    <source>
        <strain evidence="16 17">GB1</strain>
    </source>
</reference>
<dbReference type="InterPro" id="IPR031327">
    <property type="entry name" value="MCM"/>
</dbReference>
<comment type="function">
    <text evidence="12">Acts as component of the MCM2-7 complex (MCM complex) which is the replicative helicase essential for 'once per cell cycle' DNA replication initiation and elongation in eukaryotic cells. The active ATPase sites in the MCM2-7 ring are formed through the interaction surfaces of two neighboring subunits such that a critical structure of a conserved arginine finger motif is provided in trans relative to the ATP-binding site of the Walker A box of the adjacent subunit. The six ATPase active sites, however, are likely to contribute differentially to the complex helicase activity.</text>
</comment>
<keyword evidence="9" id="KW-0539">Nucleus</keyword>
<evidence type="ECO:0000256" key="2">
    <source>
        <dbReference type="ARBA" id="ARBA00008010"/>
    </source>
</evidence>
<keyword evidence="5 12" id="KW-0378">Hydrolase</keyword>
<dbReference type="Gene3D" id="1.20.58.870">
    <property type="match status" value="1"/>
</dbReference>
<comment type="catalytic activity">
    <reaction evidence="12">
        <text>ATP + H2O = ADP + phosphate + H(+)</text>
        <dbReference type="Rhea" id="RHEA:13065"/>
        <dbReference type="ChEBI" id="CHEBI:15377"/>
        <dbReference type="ChEBI" id="CHEBI:15378"/>
        <dbReference type="ChEBI" id="CHEBI:30616"/>
        <dbReference type="ChEBI" id="CHEBI:43474"/>
        <dbReference type="ChEBI" id="CHEBI:456216"/>
        <dbReference type="EC" id="3.6.4.12"/>
    </reaction>
</comment>
<dbReference type="Gene3D" id="2.40.50.140">
    <property type="entry name" value="Nucleic acid-binding proteins"/>
    <property type="match status" value="1"/>
</dbReference>
<dbReference type="FunFam" id="2.20.28.10:FF:000003">
    <property type="entry name" value="DNA helicase"/>
    <property type="match status" value="1"/>
</dbReference>
<keyword evidence="6 12" id="KW-0347">Helicase</keyword>
<evidence type="ECO:0000259" key="15">
    <source>
        <dbReference type="PROSITE" id="PS50051"/>
    </source>
</evidence>
<dbReference type="InterPro" id="IPR001208">
    <property type="entry name" value="MCM_dom"/>
</dbReference>
<comment type="similarity">
    <text evidence="2 11">Belongs to the MCM family.</text>
</comment>
<protein>
    <recommendedName>
        <fullName evidence="12">DNA replication licensing factor MCM6</fullName>
        <ecNumber evidence="12">3.6.4.12</ecNumber>
    </recommendedName>
</protein>
<evidence type="ECO:0000256" key="10">
    <source>
        <dbReference type="ARBA" id="ARBA00023306"/>
    </source>
</evidence>
<evidence type="ECO:0000256" key="8">
    <source>
        <dbReference type="ARBA" id="ARBA00023125"/>
    </source>
</evidence>
<dbReference type="Proteomes" id="UP000192639">
    <property type="component" value="Unassembled WGS sequence"/>
</dbReference>
<dbReference type="GO" id="GO:0043596">
    <property type="term" value="C:nuclear replication fork"/>
    <property type="evidence" value="ECO:0007669"/>
    <property type="project" value="UniProtKB-ARBA"/>
</dbReference>
<dbReference type="PROSITE" id="PS50051">
    <property type="entry name" value="MCM_2"/>
    <property type="match status" value="1"/>
</dbReference>
<proteinExistence type="inferred from homology"/>
<comment type="subcellular location">
    <subcellularLocation>
        <location evidence="1 12">Nucleus</location>
    </subcellularLocation>
</comment>
<dbReference type="PRINTS" id="PR01662">
    <property type="entry name" value="MCMPROTEIN6"/>
</dbReference>
<evidence type="ECO:0000256" key="11">
    <source>
        <dbReference type="RuleBase" id="RU004070"/>
    </source>
</evidence>
<accession>A0A1Y1S9C6</accession>
<keyword evidence="17" id="KW-1185">Reference proteome</keyword>
<keyword evidence="10 12" id="KW-0131">Cell cycle</keyword>
<keyword evidence="7 11" id="KW-0067">ATP-binding</keyword>
<dbReference type="InterPro" id="IPR012340">
    <property type="entry name" value="NA-bd_OB-fold"/>
</dbReference>
<evidence type="ECO:0000256" key="1">
    <source>
        <dbReference type="ARBA" id="ARBA00004123"/>
    </source>
</evidence>
<dbReference type="Gene3D" id="2.20.28.10">
    <property type="match status" value="1"/>
</dbReference>
<dbReference type="InterPro" id="IPR033762">
    <property type="entry name" value="MCM_OB"/>
</dbReference>
<dbReference type="GO" id="GO:0006279">
    <property type="term" value="P:premeiotic DNA replication"/>
    <property type="evidence" value="ECO:0007669"/>
    <property type="project" value="UniProtKB-ARBA"/>
</dbReference>
<dbReference type="InterPro" id="IPR027417">
    <property type="entry name" value="P-loop_NTPase"/>
</dbReference>
<dbReference type="GO" id="GO:0006270">
    <property type="term" value="P:DNA replication initiation"/>
    <property type="evidence" value="ECO:0007669"/>
    <property type="project" value="UniProtKB-UniRule"/>
</dbReference>
<dbReference type="GO" id="GO:0003697">
    <property type="term" value="F:single-stranded DNA binding"/>
    <property type="evidence" value="ECO:0007669"/>
    <property type="project" value="TreeGrafter"/>
</dbReference>
<keyword evidence="4 11" id="KW-0547">Nucleotide-binding</keyword>
<comment type="subunit">
    <text evidence="12">Component of the MCM2-7 complex.</text>
</comment>
<dbReference type="PANTHER" id="PTHR11630">
    <property type="entry name" value="DNA REPLICATION LICENSING FACTOR MCM FAMILY MEMBER"/>
    <property type="match status" value="1"/>
</dbReference>
<dbReference type="GO" id="GO:1990518">
    <property type="term" value="F:single-stranded 3'-5' DNA helicase activity"/>
    <property type="evidence" value="ECO:0007669"/>
    <property type="project" value="TreeGrafter"/>
</dbReference>
<dbReference type="GO" id="GO:0000727">
    <property type="term" value="P:double-strand break repair via break-induced replication"/>
    <property type="evidence" value="ECO:0007669"/>
    <property type="project" value="TreeGrafter"/>
</dbReference>
<gene>
    <name evidence="16" type="primary">MCM6</name>
    <name evidence="16" type="ORF">ECANGB1_2533</name>
</gene>
<evidence type="ECO:0000256" key="13">
    <source>
        <dbReference type="SAM" id="Coils"/>
    </source>
</evidence>
<keyword evidence="3 12" id="KW-0235">DNA replication</keyword>
<dbReference type="GO" id="GO:0016787">
    <property type="term" value="F:hydrolase activity"/>
    <property type="evidence" value="ECO:0007669"/>
    <property type="project" value="UniProtKB-KW"/>
</dbReference>
<evidence type="ECO:0000256" key="6">
    <source>
        <dbReference type="ARBA" id="ARBA00022806"/>
    </source>
</evidence>
<dbReference type="Pfam" id="PF00493">
    <property type="entry name" value="MCM"/>
    <property type="match status" value="1"/>
</dbReference>
<dbReference type="InterPro" id="IPR041562">
    <property type="entry name" value="MCM_lid"/>
</dbReference>
<dbReference type="AlphaFoldDB" id="A0A1Y1S9C6"/>
<dbReference type="PANTHER" id="PTHR11630:SF43">
    <property type="entry name" value="DNA REPLICATION LICENSING FACTOR MCM6"/>
    <property type="match status" value="1"/>
</dbReference>
<name>A0A1Y1S9C6_9MICR</name>